<evidence type="ECO:0000256" key="6">
    <source>
        <dbReference type="ARBA" id="ARBA00023016"/>
    </source>
</evidence>
<dbReference type="PANTHER" id="PTHR43096">
    <property type="entry name" value="DNAJ HOMOLOG 1, MITOCHONDRIAL-RELATED"/>
    <property type="match status" value="1"/>
</dbReference>
<dbReference type="PROSITE" id="PS00636">
    <property type="entry name" value="DNAJ_1"/>
    <property type="match status" value="1"/>
</dbReference>
<reference evidence="14 15" key="1">
    <citation type="journal article" date="2017" name="ISME J.">
        <title>Energy and carbon metabolisms in a deep terrestrial subsurface fluid microbial community.</title>
        <authorList>
            <person name="Momper L."/>
            <person name="Jungbluth S.P."/>
            <person name="Lee M.D."/>
            <person name="Amend J.P."/>
        </authorList>
    </citation>
    <scope>NUCLEOTIDE SEQUENCE [LARGE SCALE GENOMIC DNA]</scope>
    <source>
        <strain evidence="14">SURF_17</strain>
    </source>
</reference>
<dbReference type="PANTHER" id="PTHR43096:SF52">
    <property type="entry name" value="DNAJ HOMOLOG 1, MITOCHONDRIAL-RELATED"/>
    <property type="match status" value="1"/>
</dbReference>
<dbReference type="InterPro" id="IPR036410">
    <property type="entry name" value="HSP_DnaJ_Cys-rich_dom_sf"/>
</dbReference>
<comment type="caution">
    <text evidence="14">The sequence shown here is derived from an EMBL/GenBank/DDBJ whole genome shotgun (WGS) entry which is preliminary data.</text>
</comment>
<feature type="binding site" evidence="10">
    <location>
        <position position="175"/>
    </location>
    <ligand>
        <name>Zn(2+)</name>
        <dbReference type="ChEBI" id="CHEBI:29105"/>
        <label>1</label>
    </ligand>
</feature>
<dbReference type="NCBIfam" id="TIGR02349">
    <property type="entry name" value="DnaJ_bact"/>
    <property type="match status" value="1"/>
</dbReference>
<dbReference type="Pfam" id="PF01556">
    <property type="entry name" value="DnaJ_C"/>
    <property type="match status" value="1"/>
</dbReference>
<evidence type="ECO:0000256" key="9">
    <source>
        <dbReference type="ARBA" id="ARBA00067609"/>
    </source>
</evidence>
<dbReference type="CDD" id="cd10719">
    <property type="entry name" value="DnaJ_zf"/>
    <property type="match status" value="1"/>
</dbReference>
<keyword evidence="10" id="KW-0963">Cytoplasm</keyword>
<evidence type="ECO:0000256" key="1">
    <source>
        <dbReference type="ARBA" id="ARBA00022705"/>
    </source>
</evidence>
<dbReference type="GO" id="GO:0005737">
    <property type="term" value="C:cytoplasm"/>
    <property type="evidence" value="ECO:0007669"/>
    <property type="project" value="UniProtKB-SubCell"/>
</dbReference>
<dbReference type="GO" id="GO:0031072">
    <property type="term" value="F:heat shock protein binding"/>
    <property type="evidence" value="ECO:0007669"/>
    <property type="project" value="InterPro"/>
</dbReference>
<keyword evidence="3 10" id="KW-0677">Repeat</keyword>
<keyword evidence="7 10" id="KW-0143">Chaperone</keyword>
<dbReference type="PRINTS" id="PR00625">
    <property type="entry name" value="JDOMAIN"/>
</dbReference>
<evidence type="ECO:0000256" key="7">
    <source>
        <dbReference type="ARBA" id="ARBA00023186"/>
    </source>
</evidence>
<dbReference type="CDD" id="cd06257">
    <property type="entry name" value="DnaJ"/>
    <property type="match status" value="1"/>
</dbReference>
<dbReference type="InterPro" id="IPR018253">
    <property type="entry name" value="DnaJ_domain_CS"/>
</dbReference>
<protein>
    <recommendedName>
        <fullName evidence="9 10">Chaperone protein DnaJ</fullName>
    </recommendedName>
</protein>
<feature type="repeat" description="CXXCXGXG motif" evidence="10">
    <location>
        <begin position="192"/>
        <end position="199"/>
    </location>
</feature>
<dbReference type="PROSITE" id="PS50076">
    <property type="entry name" value="DNAJ_2"/>
    <property type="match status" value="1"/>
</dbReference>
<dbReference type="FunFam" id="2.10.230.10:FF:000002">
    <property type="entry name" value="Molecular chaperone DnaJ"/>
    <property type="match status" value="1"/>
</dbReference>
<dbReference type="CDD" id="cd10747">
    <property type="entry name" value="DnaJ_C"/>
    <property type="match status" value="1"/>
</dbReference>
<dbReference type="Gene3D" id="1.10.287.110">
    <property type="entry name" value="DnaJ domain"/>
    <property type="match status" value="1"/>
</dbReference>
<dbReference type="GO" id="GO:0009408">
    <property type="term" value="P:response to heat"/>
    <property type="evidence" value="ECO:0007669"/>
    <property type="project" value="InterPro"/>
</dbReference>
<keyword evidence="6 10" id="KW-0346">Stress response</keyword>
<feature type="repeat" description="CXXCXGXG motif" evidence="10">
    <location>
        <begin position="175"/>
        <end position="182"/>
    </location>
</feature>
<dbReference type="SMART" id="SM00271">
    <property type="entry name" value="DnaJ"/>
    <property type="match status" value="1"/>
</dbReference>
<evidence type="ECO:0000256" key="2">
    <source>
        <dbReference type="ARBA" id="ARBA00022723"/>
    </source>
</evidence>
<dbReference type="SUPFAM" id="SSF46565">
    <property type="entry name" value="Chaperone J-domain"/>
    <property type="match status" value="1"/>
</dbReference>
<dbReference type="EMBL" id="QZKI01000013">
    <property type="protein sequence ID" value="RJP74630.1"/>
    <property type="molecule type" value="Genomic_DNA"/>
</dbReference>
<evidence type="ECO:0000256" key="8">
    <source>
        <dbReference type="ARBA" id="ARBA00061004"/>
    </source>
</evidence>
<comment type="similarity">
    <text evidence="8 10">Belongs to the DnaJ family.</text>
</comment>
<dbReference type="InterPro" id="IPR036869">
    <property type="entry name" value="J_dom_sf"/>
</dbReference>
<evidence type="ECO:0000313" key="14">
    <source>
        <dbReference type="EMBL" id="RJP74630.1"/>
    </source>
</evidence>
<dbReference type="FunFam" id="2.60.260.20:FF:000005">
    <property type="entry name" value="Chaperone protein dnaJ 1, mitochondrial"/>
    <property type="match status" value="1"/>
</dbReference>
<feature type="domain" description="CR-type" evidence="13">
    <location>
        <begin position="162"/>
        <end position="240"/>
    </location>
</feature>
<evidence type="ECO:0000259" key="12">
    <source>
        <dbReference type="PROSITE" id="PS50076"/>
    </source>
</evidence>
<feature type="zinc finger region" description="CR-type" evidence="11">
    <location>
        <begin position="162"/>
        <end position="240"/>
    </location>
</feature>
<feature type="binding site" evidence="10">
    <location>
        <position position="178"/>
    </location>
    <ligand>
        <name>Zn(2+)</name>
        <dbReference type="ChEBI" id="CHEBI:29105"/>
        <label>1</label>
    </ligand>
</feature>
<dbReference type="InterPro" id="IPR001305">
    <property type="entry name" value="HSP_DnaJ_Cys-rich_dom"/>
</dbReference>
<dbReference type="InterPro" id="IPR001623">
    <property type="entry name" value="DnaJ_domain"/>
</dbReference>
<feature type="binding site" evidence="10">
    <location>
        <position position="195"/>
    </location>
    <ligand>
        <name>Zn(2+)</name>
        <dbReference type="ChEBI" id="CHEBI:29105"/>
        <label>2</label>
    </ligand>
</feature>
<comment type="domain">
    <text evidence="10">The J domain is necessary and sufficient to stimulate DnaK ATPase activity. Zinc center 1 plays an important role in the autonomous, DnaK-independent chaperone activity of DnaJ. Zinc center 2 is essential for interaction with DnaK and for DnaJ activity.</text>
</comment>
<comment type="cofactor">
    <cofactor evidence="10">
        <name>Zn(2+)</name>
        <dbReference type="ChEBI" id="CHEBI:29105"/>
    </cofactor>
    <text evidence="10">Binds 2 Zn(2+) ions per monomer.</text>
</comment>
<dbReference type="GO" id="GO:0042026">
    <property type="term" value="P:protein refolding"/>
    <property type="evidence" value="ECO:0007669"/>
    <property type="project" value="TreeGrafter"/>
</dbReference>
<evidence type="ECO:0000256" key="4">
    <source>
        <dbReference type="ARBA" id="ARBA00022771"/>
    </source>
</evidence>
<dbReference type="InterPro" id="IPR008971">
    <property type="entry name" value="HSP40/DnaJ_pept-bd"/>
</dbReference>
<gene>
    <name evidence="10 14" type="primary">dnaJ</name>
    <name evidence="14" type="ORF">C4532_02115</name>
</gene>
<dbReference type="InterPro" id="IPR002939">
    <property type="entry name" value="DnaJ_C"/>
</dbReference>
<comment type="subunit">
    <text evidence="10">Homodimer.</text>
</comment>
<feature type="binding site" evidence="10">
    <location>
        <position position="192"/>
    </location>
    <ligand>
        <name>Zn(2+)</name>
        <dbReference type="ChEBI" id="CHEBI:29105"/>
        <label>2</label>
    </ligand>
</feature>
<dbReference type="AlphaFoldDB" id="A0A419F8C0"/>
<evidence type="ECO:0000256" key="11">
    <source>
        <dbReference type="PROSITE-ProRule" id="PRU00546"/>
    </source>
</evidence>
<feature type="domain" description="J" evidence="12">
    <location>
        <begin position="5"/>
        <end position="70"/>
    </location>
</feature>
<dbReference type="GO" id="GO:0008270">
    <property type="term" value="F:zinc ion binding"/>
    <property type="evidence" value="ECO:0007669"/>
    <property type="project" value="UniProtKB-UniRule"/>
</dbReference>
<comment type="subcellular location">
    <subcellularLocation>
        <location evidence="10">Cytoplasm</location>
    </subcellularLocation>
</comment>
<keyword evidence="1 10" id="KW-0235">DNA replication</keyword>
<feature type="repeat" description="CXXCXGXG motif" evidence="10">
    <location>
        <begin position="228"/>
        <end position="235"/>
    </location>
</feature>
<dbReference type="Pfam" id="PF00226">
    <property type="entry name" value="DnaJ"/>
    <property type="match status" value="1"/>
</dbReference>
<keyword evidence="4 10" id="KW-0863">Zinc-finger</keyword>
<evidence type="ECO:0000256" key="3">
    <source>
        <dbReference type="ARBA" id="ARBA00022737"/>
    </source>
</evidence>
<feature type="binding site" evidence="10">
    <location>
        <position position="231"/>
    </location>
    <ligand>
        <name>Zn(2+)</name>
        <dbReference type="ChEBI" id="CHEBI:29105"/>
        <label>1</label>
    </ligand>
</feature>
<dbReference type="NCBIfam" id="NF008035">
    <property type="entry name" value="PRK10767.1"/>
    <property type="match status" value="1"/>
</dbReference>
<accession>A0A419F8C0</accession>
<name>A0A419F8C0_9BACT</name>
<dbReference type="SUPFAM" id="SSF57938">
    <property type="entry name" value="DnaJ/Hsp40 cysteine-rich domain"/>
    <property type="match status" value="1"/>
</dbReference>
<comment type="function">
    <text evidence="10">Participates actively in the response to hyperosmotic and heat shock by preventing the aggregation of stress-denatured proteins and by disaggregating proteins, also in an autonomous, DnaK-independent fashion. Unfolded proteins bind initially to DnaJ; upon interaction with the DnaJ-bound protein, DnaK hydrolyzes its bound ATP, resulting in the formation of a stable complex. GrpE releases ADP from DnaK; ATP binding to DnaK triggers the release of the substrate protein, thus completing the reaction cycle. Several rounds of ATP-dependent interactions between DnaJ, DnaK and GrpE are required for fully efficient folding. Also involved, together with DnaK and GrpE, in the DNA replication of plasmids through activation of initiation proteins.</text>
</comment>
<sequence length="383" mass="40271">MPAKDYYKVLGVSKTASNKEIRDAYRKLAKKYHPDRNPNDKSAEEKFKSVQEAYDVLGDETKRKQYDQMRDGAFFGGFGGGFGPGGQGGFRPHPGAGGQQFRYEDLSGFGDLGDLFSSIFGFGGMGRGAGGPQAGFGTHFGPMRGEDIHAEIEIPFEQAISGGKTTFQIAREEECSRCGGTGTEPGSGTQTCPTCNGRGSVATSQGAFSISRPCPACLGRGVTGGRPCSACGGQGVAAHTRSIAVKIPAGVGNGSKIRIAGQGQKGSQGGPAGDLILTVRVREHAKFRREGSTIYSDVTVNLAQAVLGANVKVETIDGPVNLRIPPGTQPGRKLRLKGKGVKKVHGNGRGDHIVQVDVRIPESLGDAEREAFIKFADTAKLSH</sequence>
<feature type="binding site" evidence="10">
    <location>
        <position position="214"/>
    </location>
    <ligand>
        <name>Zn(2+)</name>
        <dbReference type="ChEBI" id="CHEBI:29105"/>
        <label>2</label>
    </ligand>
</feature>
<dbReference type="Gene3D" id="2.10.230.10">
    <property type="entry name" value="Heat shock protein DnaJ, cysteine-rich domain"/>
    <property type="match status" value="1"/>
</dbReference>
<dbReference type="GO" id="GO:0006260">
    <property type="term" value="P:DNA replication"/>
    <property type="evidence" value="ECO:0007669"/>
    <property type="project" value="UniProtKB-KW"/>
</dbReference>
<keyword evidence="2 10" id="KW-0479">Metal-binding</keyword>
<dbReference type="GO" id="GO:0005524">
    <property type="term" value="F:ATP binding"/>
    <property type="evidence" value="ECO:0007669"/>
    <property type="project" value="InterPro"/>
</dbReference>
<organism evidence="14 15">
    <name type="scientific">Candidatus Abyssobacteria bacterium SURF_17</name>
    <dbReference type="NCBI Taxonomy" id="2093361"/>
    <lineage>
        <taxon>Bacteria</taxon>
        <taxon>Pseudomonadati</taxon>
        <taxon>Candidatus Hydrogenedentota</taxon>
        <taxon>Candidatus Abyssobacteria</taxon>
    </lineage>
</organism>
<dbReference type="Gene3D" id="2.60.260.20">
    <property type="entry name" value="Urease metallochaperone UreE, N-terminal domain"/>
    <property type="match status" value="2"/>
</dbReference>
<dbReference type="PROSITE" id="PS51188">
    <property type="entry name" value="ZF_CR"/>
    <property type="match status" value="1"/>
</dbReference>
<evidence type="ECO:0000313" key="15">
    <source>
        <dbReference type="Proteomes" id="UP000285961"/>
    </source>
</evidence>
<dbReference type="SUPFAM" id="SSF49493">
    <property type="entry name" value="HSP40/DnaJ peptide-binding domain"/>
    <property type="match status" value="2"/>
</dbReference>
<evidence type="ECO:0000259" key="13">
    <source>
        <dbReference type="PROSITE" id="PS51188"/>
    </source>
</evidence>
<proteinExistence type="inferred from homology"/>
<dbReference type="GO" id="GO:0051082">
    <property type="term" value="F:unfolded protein binding"/>
    <property type="evidence" value="ECO:0007669"/>
    <property type="project" value="UniProtKB-UniRule"/>
</dbReference>
<dbReference type="InterPro" id="IPR012724">
    <property type="entry name" value="DnaJ"/>
</dbReference>
<feature type="binding site" evidence="10">
    <location>
        <position position="228"/>
    </location>
    <ligand>
        <name>Zn(2+)</name>
        <dbReference type="ChEBI" id="CHEBI:29105"/>
        <label>1</label>
    </ligand>
</feature>
<feature type="binding site" evidence="10">
    <location>
        <position position="217"/>
    </location>
    <ligand>
        <name>Zn(2+)</name>
        <dbReference type="ChEBI" id="CHEBI:29105"/>
        <label>2</label>
    </ligand>
</feature>
<dbReference type="Pfam" id="PF00684">
    <property type="entry name" value="DnaJ_CXXCXGXG"/>
    <property type="match status" value="1"/>
</dbReference>
<dbReference type="Proteomes" id="UP000285961">
    <property type="component" value="Unassembled WGS sequence"/>
</dbReference>
<evidence type="ECO:0000256" key="10">
    <source>
        <dbReference type="HAMAP-Rule" id="MF_01152"/>
    </source>
</evidence>
<dbReference type="HAMAP" id="MF_01152">
    <property type="entry name" value="DnaJ"/>
    <property type="match status" value="1"/>
</dbReference>
<evidence type="ECO:0000256" key="5">
    <source>
        <dbReference type="ARBA" id="ARBA00022833"/>
    </source>
</evidence>
<feature type="repeat" description="CXXCXGXG motif" evidence="10">
    <location>
        <begin position="214"/>
        <end position="221"/>
    </location>
</feature>
<keyword evidence="5 10" id="KW-0862">Zinc</keyword>